<evidence type="ECO:0000313" key="2">
    <source>
        <dbReference type="EMBL" id="KAF6440969.1"/>
    </source>
</evidence>
<reference evidence="2 3" key="1">
    <citation type="journal article" date="2020" name="Nature">
        <title>Six reference-quality genomes reveal evolution of bat adaptations.</title>
        <authorList>
            <person name="Jebb D."/>
            <person name="Huang Z."/>
            <person name="Pippel M."/>
            <person name="Hughes G.M."/>
            <person name="Lavrichenko K."/>
            <person name="Devanna P."/>
            <person name="Winkler S."/>
            <person name="Jermiin L.S."/>
            <person name="Skirmuntt E.C."/>
            <person name="Katzourakis A."/>
            <person name="Burkitt-Gray L."/>
            <person name="Ray D.A."/>
            <person name="Sullivan K.A.M."/>
            <person name="Roscito J.G."/>
            <person name="Kirilenko B.M."/>
            <person name="Davalos L.M."/>
            <person name="Corthals A.P."/>
            <person name="Power M.L."/>
            <person name="Jones G."/>
            <person name="Ransome R.D."/>
            <person name="Dechmann D.K.N."/>
            <person name="Locatelli A.G."/>
            <person name="Puechmaille S.J."/>
            <person name="Fedrigo O."/>
            <person name="Jarvis E.D."/>
            <person name="Hiller M."/>
            <person name="Vernes S.C."/>
            <person name="Myers E.W."/>
            <person name="Teeling E.C."/>
        </authorList>
    </citation>
    <scope>NUCLEOTIDE SEQUENCE [LARGE SCALE GENOMIC DNA]</scope>
    <source>
        <strain evidence="2">MRouAeg1</strain>
        <tissue evidence="2">Muscle</tissue>
    </source>
</reference>
<name>A0A7J8F0Q1_ROUAE</name>
<evidence type="ECO:0000313" key="3">
    <source>
        <dbReference type="Proteomes" id="UP000593571"/>
    </source>
</evidence>
<dbReference type="EMBL" id="JACASE010000008">
    <property type="protein sequence ID" value="KAF6440969.1"/>
    <property type="molecule type" value="Genomic_DNA"/>
</dbReference>
<accession>A0A7J8F0Q1</accession>
<sequence>MDRNEEGKGRSGWATRRVPSQPPWPALQRTLAAFATEGLDSRAPTAFAAEEPIVVTGMDLSSLRCRGHQPLSPLRQPNHHHCGPLESGTLLCTAPQKGAAIGLPQNMGNQHPQMSACPEPESGSCSA</sequence>
<dbReference type="AlphaFoldDB" id="A0A7J8F0Q1"/>
<gene>
    <name evidence="2" type="ORF">HJG63_012204</name>
</gene>
<evidence type="ECO:0000256" key="1">
    <source>
        <dbReference type="SAM" id="MobiDB-lite"/>
    </source>
</evidence>
<protein>
    <submittedName>
        <fullName evidence="2">Uncharacterized protein</fullName>
    </submittedName>
</protein>
<feature type="region of interest" description="Disordered" evidence="1">
    <location>
        <begin position="1"/>
        <end position="24"/>
    </location>
</feature>
<dbReference type="Proteomes" id="UP000593571">
    <property type="component" value="Unassembled WGS sequence"/>
</dbReference>
<keyword evidence="3" id="KW-1185">Reference proteome</keyword>
<organism evidence="2 3">
    <name type="scientific">Rousettus aegyptiacus</name>
    <name type="common">Egyptian fruit bat</name>
    <name type="synonym">Pteropus aegyptiacus</name>
    <dbReference type="NCBI Taxonomy" id="9407"/>
    <lineage>
        <taxon>Eukaryota</taxon>
        <taxon>Metazoa</taxon>
        <taxon>Chordata</taxon>
        <taxon>Craniata</taxon>
        <taxon>Vertebrata</taxon>
        <taxon>Euteleostomi</taxon>
        <taxon>Mammalia</taxon>
        <taxon>Eutheria</taxon>
        <taxon>Laurasiatheria</taxon>
        <taxon>Chiroptera</taxon>
        <taxon>Yinpterochiroptera</taxon>
        <taxon>Pteropodoidea</taxon>
        <taxon>Pteropodidae</taxon>
        <taxon>Rousettinae</taxon>
        <taxon>Rousettus</taxon>
    </lineage>
</organism>
<comment type="caution">
    <text evidence="2">The sequence shown here is derived from an EMBL/GenBank/DDBJ whole genome shotgun (WGS) entry which is preliminary data.</text>
</comment>
<proteinExistence type="predicted"/>
<feature type="region of interest" description="Disordered" evidence="1">
    <location>
        <begin position="103"/>
        <end position="127"/>
    </location>
</feature>